<dbReference type="PROSITE" id="PS00324">
    <property type="entry name" value="ASPARTOKINASE"/>
    <property type="match status" value="1"/>
</dbReference>
<evidence type="ECO:0000256" key="11">
    <source>
        <dbReference type="ARBA" id="ARBA00022679"/>
    </source>
</evidence>
<dbReference type="Gene3D" id="3.30.360.10">
    <property type="entry name" value="Dihydrodipicolinate Reductase, domain 2"/>
    <property type="match status" value="1"/>
</dbReference>
<dbReference type="GO" id="GO:0046872">
    <property type="term" value="F:metal ion binding"/>
    <property type="evidence" value="ECO:0007669"/>
    <property type="project" value="UniProtKB-KW"/>
</dbReference>
<comment type="pathway">
    <text evidence="5">Amino-acid biosynthesis; L-methionine biosynthesis via de novo pathway; L-homoserine from L-aspartate: step 3/3.</text>
</comment>
<comment type="similarity">
    <text evidence="8">In the N-terminal section; belongs to the aspartokinase family.</text>
</comment>
<dbReference type="InterPro" id="IPR045865">
    <property type="entry name" value="ACT-like_dom_sf"/>
</dbReference>
<evidence type="ECO:0000256" key="7">
    <source>
        <dbReference type="ARBA" id="ARBA00007952"/>
    </source>
</evidence>
<accession>A0A2H0UBJ5</accession>
<protein>
    <submittedName>
        <fullName evidence="29">Bifunctional aspartate kinase/homoserine dehydrogenase I</fullName>
    </submittedName>
</protein>
<evidence type="ECO:0000256" key="9">
    <source>
        <dbReference type="ARBA" id="ARBA00011881"/>
    </source>
</evidence>
<dbReference type="Pfam" id="PF00696">
    <property type="entry name" value="AA_kinase"/>
    <property type="match status" value="1"/>
</dbReference>
<dbReference type="PIRSF" id="PIRSF000727">
    <property type="entry name" value="ThrA"/>
    <property type="match status" value="1"/>
</dbReference>
<dbReference type="Gene3D" id="3.40.50.720">
    <property type="entry name" value="NAD(P)-binding Rossmann-like Domain"/>
    <property type="match status" value="1"/>
</dbReference>
<dbReference type="AlphaFoldDB" id="A0A2H0UBJ5"/>
<dbReference type="InterPro" id="IPR018042">
    <property type="entry name" value="Aspartate_kinase_CS"/>
</dbReference>
<dbReference type="GO" id="GO:0004072">
    <property type="term" value="F:aspartate kinase activity"/>
    <property type="evidence" value="ECO:0007669"/>
    <property type="project" value="UniProtKB-EC"/>
</dbReference>
<keyword evidence="20" id="KW-0915">Sodium</keyword>
<dbReference type="GO" id="GO:0009088">
    <property type="term" value="P:threonine biosynthetic process"/>
    <property type="evidence" value="ECO:0007669"/>
    <property type="project" value="UniProtKB-UniPathway"/>
</dbReference>
<comment type="pathway">
    <text evidence="4">Amino-acid biosynthesis; L-threonine biosynthesis; L-threonine from L-aspartate: step 3/5.</text>
</comment>
<dbReference type="GO" id="GO:0009089">
    <property type="term" value="P:lysine biosynthetic process via diaminopimelate"/>
    <property type="evidence" value="ECO:0007669"/>
    <property type="project" value="UniProtKB-UniPathway"/>
</dbReference>
<evidence type="ECO:0000256" key="26">
    <source>
        <dbReference type="ARBA" id="ARBA00048841"/>
    </source>
</evidence>
<feature type="domain" description="ACT" evidence="28">
    <location>
        <begin position="400"/>
        <end position="472"/>
    </location>
</feature>
<dbReference type="InterPro" id="IPR036291">
    <property type="entry name" value="NAD(P)-bd_dom_sf"/>
</dbReference>
<comment type="pathway">
    <text evidence="6">Amino-acid biosynthesis; L-threonine biosynthesis; L-threonine from L-aspartate: step 1/5.</text>
</comment>
<keyword evidence="15 29" id="KW-0418">Kinase</keyword>
<evidence type="ECO:0000256" key="17">
    <source>
        <dbReference type="ARBA" id="ARBA00022857"/>
    </source>
</evidence>
<keyword evidence="10" id="KW-0028">Amino-acid biosynthesis</keyword>
<evidence type="ECO:0000256" key="4">
    <source>
        <dbReference type="ARBA" id="ARBA00005056"/>
    </source>
</evidence>
<dbReference type="UniPathway" id="UPA00051">
    <property type="reaction ID" value="UER00462"/>
</dbReference>
<dbReference type="SUPFAM" id="SSF55347">
    <property type="entry name" value="Glyceraldehyde-3-phosphate dehydrogenase-like, C-terminal domain"/>
    <property type="match status" value="1"/>
</dbReference>
<evidence type="ECO:0000256" key="23">
    <source>
        <dbReference type="ARBA" id="ARBA00023268"/>
    </source>
</evidence>
<keyword evidence="18" id="KW-0560">Oxidoreductase</keyword>
<proteinExistence type="inferred from homology"/>
<name>A0A2H0UBJ5_9BACT</name>
<comment type="pathway">
    <text evidence="2">Amino-acid biosynthesis; L-lysine biosynthesis via DAP pathway; (S)-tetrahydrodipicolinate from L-aspartate: step 1/4.</text>
</comment>
<dbReference type="InterPro" id="IPR001048">
    <property type="entry name" value="Asp/Glu/Uridylate_kinase"/>
</dbReference>
<evidence type="ECO:0000256" key="16">
    <source>
        <dbReference type="ARBA" id="ARBA00022840"/>
    </source>
</evidence>
<dbReference type="Pfam" id="PF22468">
    <property type="entry name" value="ACT_9"/>
    <property type="match status" value="2"/>
</dbReference>
<comment type="similarity">
    <text evidence="7">In the C-terminal section; belongs to the homoserine dehydrogenase family.</text>
</comment>
<dbReference type="EMBL" id="PFBK01000008">
    <property type="protein sequence ID" value="PIR83781.1"/>
    <property type="molecule type" value="Genomic_DNA"/>
</dbReference>
<dbReference type="UniPathway" id="UPA00050">
    <property type="reaction ID" value="UER00063"/>
</dbReference>
<dbReference type="InterPro" id="IPR011147">
    <property type="entry name" value="Bifunc_Aspkin/hSer_DH"/>
</dbReference>
<dbReference type="Gene3D" id="3.40.1160.10">
    <property type="entry name" value="Acetylglutamate kinase-like"/>
    <property type="match status" value="1"/>
</dbReference>
<dbReference type="InterPro" id="IPR019811">
    <property type="entry name" value="HDH_CS"/>
</dbReference>
<comment type="cofactor">
    <cofactor evidence="1">
        <name>a metal cation</name>
        <dbReference type="ChEBI" id="CHEBI:25213"/>
    </cofactor>
</comment>
<keyword evidence="11" id="KW-0808">Transferase</keyword>
<keyword evidence="23" id="KW-0511">Multifunctional enzyme</keyword>
<reference evidence="30" key="1">
    <citation type="submission" date="2017-09" db="EMBL/GenBank/DDBJ databases">
        <title>Depth-based differentiation of microbial function through sediment-hosted aquifers and enrichment of novel symbionts in the deep terrestrial subsurface.</title>
        <authorList>
            <person name="Probst A.J."/>
            <person name="Ladd B."/>
            <person name="Jarett J.K."/>
            <person name="Geller-Mcgrath D.E."/>
            <person name="Sieber C.M.K."/>
            <person name="Emerson J.B."/>
            <person name="Anantharaman K."/>
            <person name="Thomas B.C."/>
            <person name="Malmstrom R."/>
            <person name="Stieglmeier M."/>
            <person name="Klingl A."/>
            <person name="Woyke T."/>
            <person name="Ryan C.M."/>
            <person name="Banfield J.F."/>
        </authorList>
    </citation>
    <scope>NUCLEOTIDE SEQUENCE [LARGE SCALE GENOMIC DNA]</scope>
</reference>
<dbReference type="GO" id="GO:0009090">
    <property type="term" value="P:homoserine biosynthetic process"/>
    <property type="evidence" value="ECO:0007669"/>
    <property type="project" value="UniProtKB-ARBA"/>
</dbReference>
<comment type="caution">
    <text evidence="29">The sequence shown here is derived from an EMBL/GenBank/DDBJ whole genome shotgun (WGS) entry which is preliminary data.</text>
</comment>
<dbReference type="CDD" id="cd04243">
    <property type="entry name" value="AAK_AK-HSDH-like"/>
    <property type="match status" value="1"/>
</dbReference>
<evidence type="ECO:0000256" key="3">
    <source>
        <dbReference type="ARBA" id="ARBA00004986"/>
    </source>
</evidence>
<keyword evidence="12" id="KW-0791">Threonine biosynthesis</keyword>
<dbReference type="UniPathway" id="UPA00034">
    <property type="reaction ID" value="UER00015"/>
</dbReference>
<evidence type="ECO:0000256" key="20">
    <source>
        <dbReference type="ARBA" id="ARBA00023053"/>
    </source>
</evidence>
<keyword evidence="17" id="KW-0521">NADP</keyword>
<evidence type="ECO:0000256" key="8">
    <source>
        <dbReference type="ARBA" id="ARBA00010046"/>
    </source>
</evidence>
<organism evidence="29 30">
    <name type="scientific">Candidatus Kaiserbacteria bacterium CG10_big_fil_rev_8_21_14_0_10_51_14</name>
    <dbReference type="NCBI Taxonomy" id="1974610"/>
    <lineage>
        <taxon>Bacteria</taxon>
        <taxon>Candidatus Kaiseribacteriota</taxon>
    </lineage>
</organism>
<evidence type="ECO:0000256" key="15">
    <source>
        <dbReference type="ARBA" id="ARBA00022777"/>
    </source>
</evidence>
<dbReference type="CDD" id="cd04921">
    <property type="entry name" value="ACT_AKi-HSDH-ThrA-like_1"/>
    <property type="match status" value="1"/>
</dbReference>
<comment type="catalytic activity">
    <reaction evidence="27">
        <text>L-homoserine + NAD(+) = L-aspartate 4-semialdehyde + NADH + H(+)</text>
        <dbReference type="Rhea" id="RHEA:15757"/>
        <dbReference type="ChEBI" id="CHEBI:15378"/>
        <dbReference type="ChEBI" id="CHEBI:57476"/>
        <dbReference type="ChEBI" id="CHEBI:57540"/>
        <dbReference type="ChEBI" id="CHEBI:57945"/>
        <dbReference type="ChEBI" id="CHEBI:537519"/>
        <dbReference type="EC" id="1.1.1.3"/>
    </reaction>
    <physiologicalReaction direction="right-to-left" evidence="27">
        <dbReference type="Rhea" id="RHEA:15759"/>
    </physiologicalReaction>
</comment>
<feature type="domain" description="ACT" evidence="28">
    <location>
        <begin position="319"/>
        <end position="393"/>
    </location>
</feature>
<comment type="catalytic activity">
    <reaction evidence="25">
        <text>L-aspartate + ATP = 4-phospho-L-aspartate + ADP</text>
        <dbReference type="Rhea" id="RHEA:23776"/>
        <dbReference type="ChEBI" id="CHEBI:29991"/>
        <dbReference type="ChEBI" id="CHEBI:30616"/>
        <dbReference type="ChEBI" id="CHEBI:57535"/>
        <dbReference type="ChEBI" id="CHEBI:456216"/>
        <dbReference type="EC" id="2.7.2.4"/>
    </reaction>
    <physiologicalReaction direction="left-to-right" evidence="25">
        <dbReference type="Rhea" id="RHEA:23777"/>
    </physiologicalReaction>
</comment>
<evidence type="ECO:0000256" key="12">
    <source>
        <dbReference type="ARBA" id="ARBA00022697"/>
    </source>
</evidence>
<evidence type="ECO:0000256" key="22">
    <source>
        <dbReference type="ARBA" id="ARBA00023167"/>
    </source>
</evidence>
<dbReference type="Gene3D" id="3.30.2130.10">
    <property type="entry name" value="VC0802-like"/>
    <property type="match status" value="1"/>
</dbReference>
<comment type="subunit">
    <text evidence="9">Homotetramer.</text>
</comment>
<sequence>MKVLKFGGTSMGSTEAIRRVIPIVRKQQHDARIAAVVVSAMSGVTDQLIDIATRAAAKDDSYKKLIRDIEKRHIKVATDLISERGRAEAISNIKALIDSLEGLARGVYLVSELSLGALDYVMSYGERLSAHLLTDALLDRGVRVEYLNARNIITTDETFGEALVNFPQTNKTIRAYFRKHPKLQIVTGFIASTPRKATTTLGRGGSDYSASILGAALKARSIEIWTDVSGVMTADPRKVKDALPIATMSYLEAAEMSYFGAKVLHPPTMRPAMENNIPIHIKNTFAPDAPGTIVSKKTEVLETHIKGITSVNNIAVIQVEGSGLSSVRGASGRLFGSLARAKVNVILITQASSQHSISLVVTTSEAERAREAIEEEFVLELQSRLINPVIITPNLSILSIVGEGMKNRRGIAGRFFQTIGQNGINIVAIAQGASELNISIVIKKEDSIKALNAVHAAFFSPEQVIINVFMVGTGIVGAALLKQIARQAEALEREHGYVVRLIALADEKRMVFDDNGGMQVEDWQKHLKTSKTKMNIRTFIEQMKAMDLPNSVFVDCTTSEEIAARYIDVFRAGVSIATPNKSANAGSYERYLALKAAASKYGVKYMYETNVGAGLPVLGTLKDLLLSGDRVRKIEAVLSGTLSHVFDNFKGTRSFSDVVLEARKLGLTEHDPRSDLSGQDVARKILILARDMGLPLKLKDVKVQNLLSERARKAPTVEKFFEQLKKEDHVYETKKRAAEKSGKVLRYVATLNKGKASVSLQAVDALHPFYVLYGNDNVVAFFTDRYQKSPLVIQGPGAGAEVTAAGLFADILRIVVVTM</sequence>
<evidence type="ECO:0000256" key="24">
    <source>
        <dbReference type="ARBA" id="ARBA00044938"/>
    </source>
</evidence>
<dbReference type="GO" id="GO:0004412">
    <property type="term" value="F:homoserine dehydrogenase activity"/>
    <property type="evidence" value="ECO:0007669"/>
    <property type="project" value="UniProtKB-EC"/>
</dbReference>
<dbReference type="PANTHER" id="PTHR43070:SF5">
    <property type="entry name" value="HOMOSERINE DEHYDROGENASE"/>
    <property type="match status" value="1"/>
</dbReference>
<dbReference type="PANTHER" id="PTHR43070">
    <property type="match status" value="1"/>
</dbReference>
<evidence type="ECO:0000259" key="28">
    <source>
        <dbReference type="PROSITE" id="PS51671"/>
    </source>
</evidence>
<dbReference type="FunFam" id="3.30.360.10:FF:000006">
    <property type="entry name" value="Bifunctional aspartokinase/homoserine dehydrogenase"/>
    <property type="match status" value="1"/>
</dbReference>
<evidence type="ECO:0000256" key="1">
    <source>
        <dbReference type="ARBA" id="ARBA00001920"/>
    </source>
</evidence>
<keyword evidence="16" id="KW-0067">ATP-binding</keyword>
<keyword evidence="19" id="KW-0520">NAD</keyword>
<dbReference type="Pfam" id="PF03447">
    <property type="entry name" value="NAD_binding_3"/>
    <property type="match status" value="1"/>
</dbReference>
<dbReference type="InterPro" id="IPR002912">
    <property type="entry name" value="ACT_dom"/>
</dbReference>
<evidence type="ECO:0000256" key="25">
    <source>
        <dbReference type="ARBA" id="ARBA00048561"/>
    </source>
</evidence>
<comment type="function">
    <text evidence="24">Bifunctional aspartate kinase and homoserine dehydrogenase that catalyzes the first and the third steps toward the synthesis of lysine, methionine and threonine from aspartate.</text>
</comment>
<dbReference type="Proteomes" id="UP000231192">
    <property type="component" value="Unassembled WGS sequence"/>
</dbReference>
<dbReference type="NCBIfam" id="TIGR00657">
    <property type="entry name" value="asp_kinases"/>
    <property type="match status" value="1"/>
</dbReference>
<dbReference type="InterPro" id="IPR005106">
    <property type="entry name" value="Asp/hSer_DH_NAD-bd"/>
</dbReference>
<dbReference type="InterPro" id="IPR001341">
    <property type="entry name" value="Asp_kinase"/>
</dbReference>
<dbReference type="SUPFAM" id="SSF51735">
    <property type="entry name" value="NAD(P)-binding Rossmann-fold domains"/>
    <property type="match status" value="1"/>
</dbReference>
<dbReference type="InterPro" id="IPR049638">
    <property type="entry name" value="AK-HD"/>
</dbReference>
<evidence type="ECO:0000256" key="6">
    <source>
        <dbReference type="ARBA" id="ARBA00005139"/>
    </source>
</evidence>
<dbReference type="InterPro" id="IPR054352">
    <property type="entry name" value="ACT_Aspartokinase"/>
</dbReference>
<evidence type="ECO:0000256" key="18">
    <source>
        <dbReference type="ARBA" id="ARBA00023002"/>
    </source>
</evidence>
<dbReference type="FunFam" id="3.30.2130.10:FF:000001">
    <property type="entry name" value="Bifunctional aspartokinase/homoserine dehydrogenase"/>
    <property type="match status" value="1"/>
</dbReference>
<dbReference type="GO" id="GO:0009086">
    <property type="term" value="P:methionine biosynthetic process"/>
    <property type="evidence" value="ECO:0007669"/>
    <property type="project" value="UniProtKB-KW"/>
</dbReference>
<comment type="catalytic activity">
    <reaction evidence="26">
        <text>L-homoserine + NADP(+) = L-aspartate 4-semialdehyde + NADPH + H(+)</text>
        <dbReference type="Rhea" id="RHEA:15761"/>
        <dbReference type="ChEBI" id="CHEBI:15378"/>
        <dbReference type="ChEBI" id="CHEBI:57476"/>
        <dbReference type="ChEBI" id="CHEBI:57783"/>
        <dbReference type="ChEBI" id="CHEBI:58349"/>
        <dbReference type="ChEBI" id="CHEBI:537519"/>
        <dbReference type="EC" id="1.1.1.3"/>
    </reaction>
    <physiologicalReaction direction="right-to-left" evidence="26">
        <dbReference type="Rhea" id="RHEA:15763"/>
    </physiologicalReaction>
</comment>
<evidence type="ECO:0000256" key="13">
    <source>
        <dbReference type="ARBA" id="ARBA00022723"/>
    </source>
</evidence>
<dbReference type="InterPro" id="IPR001342">
    <property type="entry name" value="HDH_cat"/>
</dbReference>
<dbReference type="SUPFAM" id="SSF55021">
    <property type="entry name" value="ACT-like"/>
    <property type="match status" value="2"/>
</dbReference>
<dbReference type="CDD" id="cd04922">
    <property type="entry name" value="ACT_AKi-HSDH-ThrA_2"/>
    <property type="match status" value="1"/>
</dbReference>
<dbReference type="PROSITE" id="PS51671">
    <property type="entry name" value="ACT"/>
    <property type="match status" value="2"/>
</dbReference>
<dbReference type="Pfam" id="PF00742">
    <property type="entry name" value="Homoserine_dh"/>
    <property type="match status" value="1"/>
</dbReference>
<keyword evidence="21" id="KW-0457">Lysine biosynthesis</keyword>
<dbReference type="NCBIfam" id="NF006959">
    <property type="entry name" value="PRK09436.1"/>
    <property type="match status" value="1"/>
</dbReference>
<dbReference type="SUPFAM" id="SSF53633">
    <property type="entry name" value="Carbamate kinase-like"/>
    <property type="match status" value="1"/>
</dbReference>
<keyword evidence="13" id="KW-0479">Metal-binding</keyword>
<dbReference type="GO" id="GO:0050661">
    <property type="term" value="F:NADP binding"/>
    <property type="evidence" value="ECO:0007669"/>
    <property type="project" value="InterPro"/>
</dbReference>
<evidence type="ECO:0000256" key="27">
    <source>
        <dbReference type="ARBA" id="ARBA00049031"/>
    </source>
</evidence>
<evidence type="ECO:0000256" key="2">
    <source>
        <dbReference type="ARBA" id="ARBA00004766"/>
    </source>
</evidence>
<evidence type="ECO:0000313" key="29">
    <source>
        <dbReference type="EMBL" id="PIR83781.1"/>
    </source>
</evidence>
<dbReference type="PROSITE" id="PS01042">
    <property type="entry name" value="HOMOSER_DHGENASE"/>
    <property type="match status" value="1"/>
</dbReference>
<evidence type="ECO:0000313" key="30">
    <source>
        <dbReference type="Proteomes" id="UP000231192"/>
    </source>
</evidence>
<evidence type="ECO:0000256" key="19">
    <source>
        <dbReference type="ARBA" id="ARBA00023027"/>
    </source>
</evidence>
<evidence type="ECO:0000256" key="14">
    <source>
        <dbReference type="ARBA" id="ARBA00022741"/>
    </source>
</evidence>
<dbReference type="GO" id="GO:0005524">
    <property type="term" value="F:ATP binding"/>
    <property type="evidence" value="ECO:0007669"/>
    <property type="project" value="UniProtKB-KW"/>
</dbReference>
<evidence type="ECO:0000256" key="21">
    <source>
        <dbReference type="ARBA" id="ARBA00023154"/>
    </source>
</evidence>
<gene>
    <name evidence="29" type="ORF">COU18_03080</name>
</gene>
<comment type="pathway">
    <text evidence="3">Amino-acid biosynthesis; L-methionine biosynthesis via de novo pathway; L-homoserine from L-aspartate: step 1/3.</text>
</comment>
<dbReference type="InterPro" id="IPR036393">
    <property type="entry name" value="AceGlu_kinase-like_sf"/>
</dbReference>
<keyword evidence="22" id="KW-0486">Methionine biosynthesis</keyword>
<evidence type="ECO:0000256" key="5">
    <source>
        <dbReference type="ARBA" id="ARBA00005062"/>
    </source>
</evidence>
<keyword evidence="14" id="KW-0547">Nucleotide-binding</keyword>
<evidence type="ECO:0000256" key="10">
    <source>
        <dbReference type="ARBA" id="ARBA00022605"/>
    </source>
</evidence>